<dbReference type="PROSITE" id="PS00731">
    <property type="entry name" value="AP_NUCLEASE_F2_3"/>
    <property type="match status" value="1"/>
</dbReference>
<feature type="binding site" evidence="7">
    <location>
        <position position="107"/>
    </location>
    <ligand>
        <name>Zn(2+)</name>
        <dbReference type="ChEBI" id="CHEBI:29105"/>
        <label>1</label>
    </ligand>
</feature>
<evidence type="ECO:0000256" key="6">
    <source>
        <dbReference type="ARBA" id="ARBA00023204"/>
    </source>
</evidence>
<feature type="domain" description="Xylose isomerase-like TIM barrel" evidence="8">
    <location>
        <begin position="23"/>
        <end position="273"/>
    </location>
</feature>
<evidence type="ECO:0000313" key="10">
    <source>
        <dbReference type="Proteomes" id="UP000282654"/>
    </source>
</evidence>
<evidence type="ECO:0000256" key="2">
    <source>
        <dbReference type="ARBA" id="ARBA00022723"/>
    </source>
</evidence>
<keyword evidence="5 7" id="KW-0862">Zinc</keyword>
<evidence type="ECO:0000256" key="4">
    <source>
        <dbReference type="ARBA" id="ARBA00022801"/>
    </source>
</evidence>
<dbReference type="CDD" id="cd00019">
    <property type="entry name" value="AP2Ec"/>
    <property type="match status" value="1"/>
</dbReference>
<dbReference type="PANTHER" id="PTHR21445">
    <property type="entry name" value="ENDONUCLEASE IV ENDODEOXYRIBONUCLEASE IV"/>
    <property type="match status" value="1"/>
</dbReference>
<dbReference type="GO" id="GO:0003906">
    <property type="term" value="F:DNA-(apurinic or apyrimidinic site) endonuclease activity"/>
    <property type="evidence" value="ECO:0007669"/>
    <property type="project" value="TreeGrafter"/>
</dbReference>
<dbReference type="InterPro" id="IPR036237">
    <property type="entry name" value="Xyl_isomerase-like_sf"/>
</dbReference>
<dbReference type="GO" id="GO:0008833">
    <property type="term" value="F:deoxyribonuclease IV (phage-T4-induced) activity"/>
    <property type="evidence" value="ECO:0007669"/>
    <property type="project" value="UniProtKB-UniRule"/>
</dbReference>
<dbReference type="InterPro" id="IPR018246">
    <property type="entry name" value="AP_endonuc_F2_Zn_BS"/>
</dbReference>
<comment type="similarity">
    <text evidence="1 7">Belongs to the AP endonuclease 2 family.</text>
</comment>
<feature type="binding site" evidence="7">
    <location>
        <position position="67"/>
    </location>
    <ligand>
        <name>Zn(2+)</name>
        <dbReference type="ChEBI" id="CHEBI:29105"/>
        <label>1</label>
    </ligand>
</feature>
<dbReference type="FunFam" id="3.20.20.150:FF:000001">
    <property type="entry name" value="Probable endonuclease 4"/>
    <property type="match status" value="1"/>
</dbReference>
<feature type="binding site" evidence="7">
    <location>
        <position position="142"/>
    </location>
    <ligand>
        <name>Zn(2+)</name>
        <dbReference type="ChEBI" id="CHEBI:29105"/>
        <label>1</label>
    </ligand>
</feature>
<keyword evidence="4 7" id="KW-0378">Hydrolase</keyword>
<evidence type="ECO:0000256" key="5">
    <source>
        <dbReference type="ARBA" id="ARBA00022833"/>
    </source>
</evidence>
<dbReference type="SMART" id="SM00518">
    <property type="entry name" value="AP2Ec"/>
    <property type="match status" value="1"/>
</dbReference>
<feature type="binding site" evidence="7">
    <location>
        <position position="258"/>
    </location>
    <ligand>
        <name>Zn(2+)</name>
        <dbReference type="ChEBI" id="CHEBI:29105"/>
        <label>2</label>
    </ligand>
</feature>
<keyword evidence="7 9" id="KW-0255">Endonuclease</keyword>
<dbReference type="SUPFAM" id="SSF51658">
    <property type="entry name" value="Xylose isomerase-like"/>
    <property type="match status" value="1"/>
</dbReference>
<keyword evidence="10" id="KW-1185">Reference proteome</keyword>
<dbReference type="EC" id="3.1.21.2" evidence="7"/>
<keyword evidence="7" id="KW-0540">Nuclease</keyword>
<comment type="caution">
    <text evidence="9">The sequence shown here is derived from an EMBL/GenBank/DDBJ whole genome shotgun (WGS) entry which is preliminary data.</text>
</comment>
<feature type="binding site" evidence="7">
    <location>
        <position position="226"/>
    </location>
    <ligand>
        <name>Zn(2+)</name>
        <dbReference type="ChEBI" id="CHEBI:29105"/>
        <label>3</label>
    </ligand>
</feature>
<dbReference type="Proteomes" id="UP000282654">
    <property type="component" value="Unassembled WGS sequence"/>
</dbReference>
<reference evidence="9 10" key="1">
    <citation type="submission" date="2018-11" db="EMBL/GenBank/DDBJ databases">
        <title>Genomic Encyclopedia of Type Strains, Phase IV (KMG-IV): sequencing the most valuable type-strain genomes for metagenomic binning, comparative biology and taxonomic classification.</title>
        <authorList>
            <person name="Goeker M."/>
        </authorList>
    </citation>
    <scope>NUCLEOTIDE SEQUENCE [LARGE SCALE GENOMIC DNA]</scope>
    <source>
        <strain evidence="9 10">DSM 102936</strain>
    </source>
</reference>
<dbReference type="PROSITE" id="PS51432">
    <property type="entry name" value="AP_NUCLEASE_F2_4"/>
    <property type="match status" value="1"/>
</dbReference>
<gene>
    <name evidence="7" type="primary">nfo</name>
    <name evidence="9" type="ORF">EDD75_0654</name>
</gene>
<feature type="binding site" evidence="7">
    <location>
        <position position="176"/>
    </location>
    <ligand>
        <name>Zn(2+)</name>
        <dbReference type="ChEBI" id="CHEBI:29105"/>
        <label>2</label>
    </ligand>
</feature>
<dbReference type="InterPro" id="IPR013022">
    <property type="entry name" value="Xyl_isomerase-like_TIM-brl"/>
</dbReference>
<dbReference type="GO" id="GO:0008081">
    <property type="term" value="F:phosphoric diester hydrolase activity"/>
    <property type="evidence" value="ECO:0007669"/>
    <property type="project" value="TreeGrafter"/>
</dbReference>
<evidence type="ECO:0000259" key="8">
    <source>
        <dbReference type="Pfam" id="PF01261"/>
    </source>
</evidence>
<protein>
    <recommendedName>
        <fullName evidence="7">Probable endonuclease 4</fullName>
        <ecNumber evidence="7">3.1.21.2</ecNumber>
    </recommendedName>
    <alternativeName>
        <fullName evidence="7">Endodeoxyribonuclease IV</fullName>
    </alternativeName>
    <alternativeName>
        <fullName evidence="7">Endonuclease IV</fullName>
    </alternativeName>
</protein>
<dbReference type="GO" id="GO:0003677">
    <property type="term" value="F:DNA binding"/>
    <property type="evidence" value="ECO:0007669"/>
    <property type="project" value="InterPro"/>
</dbReference>
<dbReference type="RefSeq" id="WP_123927915.1">
    <property type="nucleotide sequence ID" value="NZ_RKRE01000001.1"/>
</dbReference>
<organism evidence="9 10">
    <name type="scientific">Thermodesulfitimonas autotrophica</name>
    <dbReference type="NCBI Taxonomy" id="1894989"/>
    <lineage>
        <taxon>Bacteria</taxon>
        <taxon>Bacillati</taxon>
        <taxon>Bacillota</taxon>
        <taxon>Clostridia</taxon>
        <taxon>Thermoanaerobacterales</taxon>
        <taxon>Thermoanaerobacteraceae</taxon>
        <taxon>Thermodesulfitimonas</taxon>
    </lineage>
</organism>
<keyword evidence="3 7" id="KW-0227">DNA damage</keyword>
<sequence length="281" mass="31150">MPFLGAHMSIAGGVAQALLRGQSIGCEAVQIFTKNARQWRVKPFAPEEVARFRRVWEETGIRAVFAHTSYLINLGAADAELWRKSVASFIEEMERCAALGLPYLVTHPGANPDEAAGLARIGAALDEILRQTQGSGVMILLETTAGQGASIGHRFEHLAWLIRESKYPERLGVCYDTCHTFAAGYDIRTPEAYAETFARFDRVIGLERLKAVHLNDSRGVLGSHLDRHEHIGAGKLGLDAFRLLLNDPRFRDLPMVLETPKGPDLREDIENLRVLRSLLKG</sequence>
<dbReference type="InterPro" id="IPR001719">
    <property type="entry name" value="AP_endonuc_2"/>
</dbReference>
<comment type="function">
    <text evidence="7">Endonuclease IV plays a role in DNA repair. It cleaves phosphodiester bonds at apurinic or apyrimidinic (AP) sites, generating a 3'-hydroxyl group and a 5'-terminal sugar phosphate.</text>
</comment>
<dbReference type="Gene3D" id="3.20.20.150">
    <property type="entry name" value="Divalent-metal-dependent TIM barrel enzymes"/>
    <property type="match status" value="1"/>
</dbReference>
<dbReference type="PANTHER" id="PTHR21445:SF0">
    <property type="entry name" value="APURINIC-APYRIMIDINIC ENDONUCLEASE"/>
    <property type="match status" value="1"/>
</dbReference>
<evidence type="ECO:0000256" key="1">
    <source>
        <dbReference type="ARBA" id="ARBA00005340"/>
    </source>
</evidence>
<dbReference type="GO" id="GO:0006284">
    <property type="term" value="P:base-excision repair"/>
    <property type="evidence" value="ECO:0007669"/>
    <property type="project" value="TreeGrafter"/>
</dbReference>
<name>A0A3N5AXU0_9THEO</name>
<feature type="binding site" evidence="7">
    <location>
        <position position="179"/>
    </location>
    <ligand>
        <name>Zn(2+)</name>
        <dbReference type="ChEBI" id="CHEBI:29105"/>
        <label>3</label>
    </ligand>
</feature>
<evidence type="ECO:0000256" key="7">
    <source>
        <dbReference type="HAMAP-Rule" id="MF_00152"/>
    </source>
</evidence>
<keyword evidence="6 7" id="KW-0234">DNA repair</keyword>
<dbReference type="OrthoDB" id="9805666at2"/>
<comment type="catalytic activity">
    <reaction evidence="7">
        <text>Endonucleolytic cleavage to 5'-phosphooligonucleotide end-products.</text>
        <dbReference type="EC" id="3.1.21.2"/>
    </reaction>
</comment>
<evidence type="ECO:0000313" key="9">
    <source>
        <dbReference type="EMBL" id="RPF49829.1"/>
    </source>
</evidence>
<dbReference type="NCBIfam" id="TIGR00587">
    <property type="entry name" value="nfo"/>
    <property type="match status" value="1"/>
</dbReference>
<proteinExistence type="inferred from homology"/>
<comment type="cofactor">
    <cofactor evidence="7">
        <name>Zn(2+)</name>
        <dbReference type="ChEBI" id="CHEBI:29105"/>
    </cofactor>
    <text evidence="7">Binds 3 Zn(2+) ions.</text>
</comment>
<keyword evidence="2 7" id="KW-0479">Metal-binding</keyword>
<dbReference type="PROSITE" id="PS00730">
    <property type="entry name" value="AP_NUCLEASE_F2_2"/>
    <property type="match status" value="1"/>
</dbReference>
<evidence type="ECO:0000256" key="3">
    <source>
        <dbReference type="ARBA" id="ARBA00022763"/>
    </source>
</evidence>
<dbReference type="GO" id="GO:0008270">
    <property type="term" value="F:zinc ion binding"/>
    <property type="evidence" value="ECO:0007669"/>
    <property type="project" value="UniProtKB-UniRule"/>
</dbReference>
<dbReference type="Pfam" id="PF01261">
    <property type="entry name" value="AP_endonuc_2"/>
    <property type="match status" value="1"/>
</dbReference>
<feature type="binding site" evidence="7">
    <location>
        <position position="228"/>
    </location>
    <ligand>
        <name>Zn(2+)</name>
        <dbReference type="ChEBI" id="CHEBI:29105"/>
        <label>3</label>
    </ligand>
</feature>
<dbReference type="AlphaFoldDB" id="A0A3N5AXU0"/>
<feature type="binding site" evidence="7">
    <location>
        <position position="213"/>
    </location>
    <ligand>
        <name>Zn(2+)</name>
        <dbReference type="ChEBI" id="CHEBI:29105"/>
        <label>2</label>
    </ligand>
</feature>
<feature type="binding site" evidence="7">
    <location>
        <position position="142"/>
    </location>
    <ligand>
        <name>Zn(2+)</name>
        <dbReference type="ChEBI" id="CHEBI:29105"/>
        <label>2</label>
    </ligand>
</feature>
<dbReference type="EMBL" id="RKRE01000001">
    <property type="protein sequence ID" value="RPF49829.1"/>
    <property type="molecule type" value="Genomic_DNA"/>
</dbReference>
<accession>A0A3N5AXU0</accession>
<dbReference type="HAMAP" id="MF_00152">
    <property type="entry name" value="Nfo"/>
    <property type="match status" value="1"/>
</dbReference>